<dbReference type="GeneID" id="22474964"/>
<name>A0A067YBG1_9CAUD</name>
<evidence type="ECO:0000313" key="2">
    <source>
        <dbReference type="Proteomes" id="UP000027495"/>
    </source>
</evidence>
<accession>A0A067YBG1</accession>
<dbReference type="Proteomes" id="UP000027495">
    <property type="component" value="Segment"/>
</dbReference>
<dbReference type="RefSeq" id="YP_009110737.1">
    <property type="nucleotide sequence ID" value="NC_025822.1"/>
</dbReference>
<organism evidence="1 2">
    <name type="scientific">Vibrio phage phi-A318</name>
    <dbReference type="NCBI Taxonomy" id="1151014"/>
    <lineage>
        <taxon>Viruses</taxon>
        <taxon>Duplodnaviria</taxon>
        <taxon>Heunggongvirae</taxon>
        <taxon>Uroviricota</taxon>
        <taxon>Caudoviricetes</taxon>
        <taxon>Autographivirales</taxon>
        <taxon>Autosignataviridae</taxon>
        <taxon>Colwellvirinae</taxon>
        <taxon>Kaohsiungvirus</taxon>
        <taxon>Kaohsiungvirus A318</taxon>
    </lineage>
</organism>
<evidence type="ECO:0000313" key="1">
    <source>
        <dbReference type="EMBL" id="AGZ17752.1"/>
    </source>
</evidence>
<reference evidence="1 2" key="1">
    <citation type="journal article" date="2014" name="BMC Genomics">
        <title>Genome sequences characterizing five mutations in RNA polymerase and major capsid of phages [greek small letter phi]A318 and [greek small letter phi]As51 of Vibrio alginolyticus with different burst efficiencies.</title>
        <authorList>
            <person name="Liu W."/>
            <person name="Lin Y.R."/>
            <person name="Lu M.W."/>
            <person name="Sung P.J."/>
            <person name="Wang W.H."/>
            <person name="Lin C.S."/>
        </authorList>
    </citation>
    <scope>NUCLEOTIDE SEQUENCE [LARGE SCALE GENOMIC DNA]</scope>
</reference>
<sequence>MPRDKQEVFNELYERIEGGLPVSVSLQEEAHNHGIRIGAVEKCVAASLDEEDDFDDE</sequence>
<proteinExistence type="predicted"/>
<dbReference type="KEGG" id="vg:22474964"/>
<protein>
    <submittedName>
        <fullName evidence="1">Uncharacterized protein</fullName>
    </submittedName>
</protein>
<keyword evidence="2" id="KW-1185">Reference proteome</keyword>
<dbReference type="EMBL" id="KF322026">
    <property type="protein sequence ID" value="AGZ17752.1"/>
    <property type="molecule type" value="Genomic_DNA"/>
</dbReference>